<evidence type="ECO:0000313" key="3">
    <source>
        <dbReference type="Proteomes" id="UP000635606"/>
    </source>
</evidence>
<keyword evidence="3" id="KW-1185">Reference proteome</keyword>
<organism evidence="2 3">
    <name type="scientific">Virgisporangium ochraceum</name>
    <dbReference type="NCBI Taxonomy" id="65505"/>
    <lineage>
        <taxon>Bacteria</taxon>
        <taxon>Bacillati</taxon>
        <taxon>Actinomycetota</taxon>
        <taxon>Actinomycetes</taxon>
        <taxon>Micromonosporales</taxon>
        <taxon>Micromonosporaceae</taxon>
        <taxon>Virgisporangium</taxon>
    </lineage>
</organism>
<keyword evidence="1" id="KW-1133">Transmembrane helix</keyword>
<keyword evidence="1" id="KW-0812">Transmembrane</keyword>
<reference evidence="2" key="1">
    <citation type="submission" date="2021-01" db="EMBL/GenBank/DDBJ databases">
        <title>Whole genome shotgun sequence of Virgisporangium ochraceum NBRC 16418.</title>
        <authorList>
            <person name="Komaki H."/>
            <person name="Tamura T."/>
        </authorList>
    </citation>
    <scope>NUCLEOTIDE SEQUENCE</scope>
    <source>
        <strain evidence="2">NBRC 16418</strain>
    </source>
</reference>
<dbReference type="EMBL" id="BOPH01000102">
    <property type="protein sequence ID" value="GIJ72522.1"/>
    <property type="molecule type" value="Genomic_DNA"/>
</dbReference>
<accession>A0A8J4EHT2</accession>
<dbReference type="AlphaFoldDB" id="A0A8J4EHT2"/>
<protein>
    <recommendedName>
        <fullName evidence="4">DUF1772 domain-containing protein</fullName>
    </recommendedName>
</protein>
<dbReference type="RefSeq" id="WP_203932379.1">
    <property type="nucleotide sequence ID" value="NZ_BOPH01000102.1"/>
</dbReference>
<gene>
    <name evidence="2" type="ORF">Voc01_074390</name>
</gene>
<dbReference type="InterPro" id="IPR013901">
    <property type="entry name" value="Anthrone_oxy"/>
</dbReference>
<proteinExistence type="predicted"/>
<keyword evidence="1" id="KW-0472">Membrane</keyword>
<name>A0A8J4EHT2_9ACTN</name>
<dbReference type="Pfam" id="PF08592">
    <property type="entry name" value="Anthrone_oxy"/>
    <property type="match status" value="1"/>
</dbReference>
<evidence type="ECO:0008006" key="4">
    <source>
        <dbReference type="Google" id="ProtNLM"/>
    </source>
</evidence>
<feature type="transmembrane region" description="Helical" evidence="1">
    <location>
        <begin position="55"/>
        <end position="75"/>
    </location>
</feature>
<evidence type="ECO:0000256" key="1">
    <source>
        <dbReference type="SAM" id="Phobius"/>
    </source>
</evidence>
<dbReference type="Proteomes" id="UP000635606">
    <property type="component" value="Unassembled WGS sequence"/>
</dbReference>
<feature type="transmembrane region" description="Helical" evidence="1">
    <location>
        <begin position="12"/>
        <end position="34"/>
    </location>
</feature>
<feature type="transmembrane region" description="Helical" evidence="1">
    <location>
        <begin position="134"/>
        <end position="153"/>
    </location>
</feature>
<sequence length="173" mass="18467">MRTWSFEVVRALATALVALYAGGVFLVVVSPGVTGLPADAYTRWWQAMNTDMGRAMPPLLLTCVGLLTLTAVLGYGRSTPAVVAAVVAILLIAATIGLTVTRMEPLNALGDTWNPEAPPADWTEVRDRWQRLHLVRTVLALLTLATLLAAHVVERAPVAPERAPVLPARSPVG</sequence>
<evidence type="ECO:0000313" key="2">
    <source>
        <dbReference type="EMBL" id="GIJ72522.1"/>
    </source>
</evidence>
<comment type="caution">
    <text evidence="2">The sequence shown here is derived from an EMBL/GenBank/DDBJ whole genome shotgun (WGS) entry which is preliminary data.</text>
</comment>
<feature type="transmembrane region" description="Helical" evidence="1">
    <location>
        <begin position="81"/>
        <end position="100"/>
    </location>
</feature>